<organism evidence="3 4">
    <name type="scientific">Calorimonas adulescens</name>
    <dbReference type="NCBI Taxonomy" id="2606906"/>
    <lineage>
        <taxon>Bacteria</taxon>
        <taxon>Bacillati</taxon>
        <taxon>Bacillota</taxon>
        <taxon>Clostridia</taxon>
        <taxon>Thermoanaerobacterales</taxon>
        <taxon>Thermoanaerobacteraceae</taxon>
        <taxon>Calorimonas</taxon>
    </lineage>
</organism>
<protein>
    <recommendedName>
        <fullName evidence="5">GntR family transcriptional regulator</fullName>
    </recommendedName>
</protein>
<dbReference type="Gene3D" id="3.40.190.10">
    <property type="entry name" value="Periplasmic binding protein-like II"/>
    <property type="match status" value="2"/>
</dbReference>
<dbReference type="NCBIfam" id="NF041241">
    <property type="entry name" value="YhfZ_full"/>
    <property type="match status" value="1"/>
</dbReference>
<feature type="domain" description="Uncharacterised protein YhfZ C-terminal" evidence="2">
    <location>
        <begin position="76"/>
        <end position="309"/>
    </location>
</feature>
<dbReference type="Pfam" id="PF14503">
    <property type="entry name" value="YhfZ_C"/>
    <property type="match status" value="1"/>
</dbReference>
<evidence type="ECO:0000259" key="1">
    <source>
        <dbReference type="Pfam" id="PF14502"/>
    </source>
</evidence>
<feature type="domain" description="YhfZ helix-turn-helix" evidence="1">
    <location>
        <begin position="25"/>
        <end position="71"/>
    </location>
</feature>
<accession>A0A5D8QB24</accession>
<evidence type="ECO:0000313" key="3">
    <source>
        <dbReference type="EMBL" id="TZE80986.1"/>
    </source>
</evidence>
<dbReference type="AlphaFoldDB" id="A0A5D8QB24"/>
<sequence>MDKQLLTKNGIAVLRLARELISLRPGQRIETVGDYADKLDLGRGTIQSALKYLEDSGAVKLDARGHLGTYIESIEYKKLWEVAGLRSITGVMPLPYSRRYEGLATGLYKTFEKADIPFNMAYMRGGYRREEALEQDKYDFAVMSMLAAELNIASGKDMEIAMDFGRYSYVGGHKVLFSNPKNNEIMDGMKVALDSSSVDHFILTCYECEGKQVEYVELSYNQILKSLMDGKIDAAVWNIDEVIDRGLNIPYYDLKNPKIFELNEKDTVAAIVVKKSNWGIGGILKHVIDKDFVMNVQNKVLAGEILPAY</sequence>
<dbReference type="Gene3D" id="1.10.10.10">
    <property type="entry name" value="Winged helix-like DNA-binding domain superfamily/Winged helix DNA-binding domain"/>
    <property type="match status" value="1"/>
</dbReference>
<evidence type="ECO:0008006" key="5">
    <source>
        <dbReference type="Google" id="ProtNLM"/>
    </source>
</evidence>
<proteinExistence type="predicted"/>
<dbReference type="SUPFAM" id="SSF53850">
    <property type="entry name" value="Periplasmic binding protein-like II"/>
    <property type="match status" value="1"/>
</dbReference>
<gene>
    <name evidence="3" type="ORF">FWJ32_11285</name>
</gene>
<keyword evidence="4" id="KW-1185">Reference proteome</keyword>
<comment type="caution">
    <text evidence="3">The sequence shown here is derived from an EMBL/GenBank/DDBJ whole genome shotgun (WGS) entry which is preliminary data.</text>
</comment>
<dbReference type="InterPro" id="IPR032791">
    <property type="entry name" value="YhfZ_C"/>
</dbReference>
<evidence type="ECO:0000259" key="2">
    <source>
        <dbReference type="Pfam" id="PF14503"/>
    </source>
</evidence>
<reference evidence="3 4" key="1">
    <citation type="submission" date="2019-08" db="EMBL/GenBank/DDBJ databases">
        <title>Calorimonas adulescens gen. nov., sp. nov., an anaerobic thermophilic bacterium from Sakhalin hot spring.</title>
        <authorList>
            <person name="Khomyakova M.A."/>
            <person name="Merkel A.Y."/>
            <person name="Novikov A."/>
            <person name="Bonch-Osmolovskaya E.A."/>
            <person name="Slobodkin A.I."/>
        </authorList>
    </citation>
    <scope>NUCLEOTIDE SEQUENCE [LARGE SCALE GENOMIC DNA]</scope>
    <source>
        <strain evidence="3 4">A05MB</strain>
    </source>
</reference>
<dbReference type="Pfam" id="PF14502">
    <property type="entry name" value="HTH_41"/>
    <property type="match status" value="1"/>
</dbReference>
<dbReference type="InterPro" id="IPR041444">
    <property type="entry name" value="HTH_41"/>
</dbReference>
<dbReference type="InterPro" id="IPR036388">
    <property type="entry name" value="WH-like_DNA-bd_sf"/>
</dbReference>
<dbReference type="CDD" id="cd13533">
    <property type="entry name" value="PBP2_Yhfz"/>
    <property type="match status" value="1"/>
</dbReference>
<dbReference type="Proteomes" id="UP000322976">
    <property type="component" value="Unassembled WGS sequence"/>
</dbReference>
<dbReference type="EMBL" id="VTPS01000020">
    <property type="protein sequence ID" value="TZE80986.1"/>
    <property type="molecule type" value="Genomic_DNA"/>
</dbReference>
<name>A0A5D8QB24_9THEO</name>
<evidence type="ECO:0000313" key="4">
    <source>
        <dbReference type="Proteomes" id="UP000322976"/>
    </source>
</evidence>